<dbReference type="InterPro" id="IPR020846">
    <property type="entry name" value="MFS_dom"/>
</dbReference>
<dbReference type="GeneID" id="101847878"/>
<dbReference type="PROSITE" id="PS00217">
    <property type="entry name" value="SUGAR_TRANSPORT_2"/>
    <property type="match status" value="1"/>
</dbReference>
<reference evidence="8" key="1">
    <citation type="submission" date="2025-08" db="UniProtKB">
        <authorList>
            <consortium name="RefSeq"/>
        </authorList>
    </citation>
    <scope>IDENTIFICATION</scope>
</reference>
<accession>A0ABM0JRN4</accession>
<sequence>METMEDVLQAAGGFGKFQVALCFGLLSVYCAIGWSLMQLSFSTMIPHWHCNINISRGARYLTAPQSNDSMLDTSSQYYYTQGGSDGPNLSTSLGDFIVQSSGCYTQENASFETCSINGTECDSFCFEGSAKTIISEFDLVCDLKWTKQLITSLQMVGIFFGALLSGQLGDTFGRRKPFYGFLLLHGIFHLLAGFSVSWEMYTVCIILIGFAAGGNLVVIIPYSLEFFPTRWRGLSSIIPTFQIGVAIFAGFAYLLQNWSHIHFACAVFNLPFLLGWFFFPESARWLTAHGRIHESMRVIKKIARVNGTSVPPDAIDVLEAIAGSGKNVRSSERKYSYRDLFRTRKSTMTTIFISIIWIALTAGYYGISFGISSLGGNVYLNIFLVGTVEVPLNIFSLYLINKIGRRPSAILFFTFATLSSAGCIVAELEAPGSEKDTIISGLSLLSKMMVAAGFCVIFVWGIELYPTVTRNLGFGFANMLGRVGGIAAPFAINLDDRAVVSYVVLSAMMAVCTVLSFLLEETKGRELADTLHEDNDTTDSETTSATRPLYEGNIANYGSRTPLNSQ</sequence>
<evidence type="ECO:0000313" key="7">
    <source>
        <dbReference type="Proteomes" id="UP000694888"/>
    </source>
</evidence>
<feature type="transmembrane region" description="Helical" evidence="5">
    <location>
        <begin position="348"/>
        <end position="367"/>
    </location>
</feature>
<feature type="transmembrane region" description="Helical" evidence="5">
    <location>
        <begin position="379"/>
        <end position="400"/>
    </location>
</feature>
<feature type="transmembrane region" description="Helical" evidence="5">
    <location>
        <begin position="472"/>
        <end position="492"/>
    </location>
</feature>
<dbReference type="Pfam" id="PF00083">
    <property type="entry name" value="Sugar_tr"/>
    <property type="match status" value="1"/>
</dbReference>
<evidence type="ECO:0000256" key="1">
    <source>
        <dbReference type="ARBA" id="ARBA00004141"/>
    </source>
</evidence>
<evidence type="ECO:0000256" key="3">
    <source>
        <dbReference type="ARBA" id="ARBA00022989"/>
    </source>
</evidence>
<dbReference type="PANTHER" id="PTHR24064">
    <property type="entry name" value="SOLUTE CARRIER FAMILY 22 MEMBER"/>
    <property type="match status" value="1"/>
</dbReference>
<keyword evidence="3 5" id="KW-1133">Transmembrane helix</keyword>
<dbReference type="Gene3D" id="1.20.1250.20">
    <property type="entry name" value="MFS general substrate transporter like domains"/>
    <property type="match status" value="1"/>
</dbReference>
<proteinExistence type="predicted"/>
<feature type="transmembrane region" description="Helical" evidence="5">
    <location>
        <begin position="409"/>
        <end position="428"/>
    </location>
</feature>
<evidence type="ECO:0000256" key="2">
    <source>
        <dbReference type="ARBA" id="ARBA00022692"/>
    </source>
</evidence>
<dbReference type="InterPro" id="IPR005828">
    <property type="entry name" value="MFS_sugar_transport-like"/>
</dbReference>
<keyword evidence="7" id="KW-1185">Reference proteome</keyword>
<feature type="transmembrane region" description="Helical" evidence="5">
    <location>
        <begin position="448"/>
        <end position="465"/>
    </location>
</feature>
<feature type="domain" description="Major facilitator superfamily (MFS) profile" evidence="6">
    <location>
        <begin position="87"/>
        <end position="524"/>
    </location>
</feature>
<protein>
    <submittedName>
        <fullName evidence="8">Solute carrier family 22 member 4</fullName>
    </submittedName>
</protein>
<organism evidence="7 8">
    <name type="scientific">Aplysia californica</name>
    <name type="common">California sea hare</name>
    <dbReference type="NCBI Taxonomy" id="6500"/>
    <lineage>
        <taxon>Eukaryota</taxon>
        <taxon>Metazoa</taxon>
        <taxon>Spiralia</taxon>
        <taxon>Lophotrochozoa</taxon>
        <taxon>Mollusca</taxon>
        <taxon>Gastropoda</taxon>
        <taxon>Heterobranchia</taxon>
        <taxon>Euthyneura</taxon>
        <taxon>Tectipleura</taxon>
        <taxon>Aplysiida</taxon>
        <taxon>Aplysioidea</taxon>
        <taxon>Aplysiidae</taxon>
        <taxon>Aplysia</taxon>
    </lineage>
</organism>
<keyword evidence="2 5" id="KW-0812">Transmembrane</keyword>
<comment type="subcellular location">
    <subcellularLocation>
        <location evidence="1">Membrane</location>
        <topology evidence="1">Multi-pass membrane protein</topology>
    </subcellularLocation>
</comment>
<dbReference type="InterPro" id="IPR036259">
    <property type="entry name" value="MFS_trans_sf"/>
</dbReference>
<evidence type="ECO:0000256" key="5">
    <source>
        <dbReference type="SAM" id="Phobius"/>
    </source>
</evidence>
<keyword evidence="4 5" id="KW-0472">Membrane</keyword>
<feature type="transmembrane region" description="Helical" evidence="5">
    <location>
        <begin position="261"/>
        <end position="279"/>
    </location>
</feature>
<feature type="transmembrane region" description="Helical" evidence="5">
    <location>
        <begin position="200"/>
        <end position="222"/>
    </location>
</feature>
<dbReference type="RefSeq" id="XP_005099975.1">
    <property type="nucleotide sequence ID" value="XM_005099918.3"/>
</dbReference>
<evidence type="ECO:0000313" key="8">
    <source>
        <dbReference type="RefSeq" id="XP_005099975.1"/>
    </source>
</evidence>
<dbReference type="PROSITE" id="PS50850">
    <property type="entry name" value="MFS"/>
    <property type="match status" value="1"/>
</dbReference>
<feature type="transmembrane region" description="Helical" evidence="5">
    <location>
        <begin position="177"/>
        <end position="194"/>
    </location>
</feature>
<evidence type="ECO:0000256" key="4">
    <source>
        <dbReference type="ARBA" id="ARBA00023136"/>
    </source>
</evidence>
<feature type="transmembrane region" description="Helical" evidence="5">
    <location>
        <begin position="234"/>
        <end position="255"/>
    </location>
</feature>
<name>A0ABM0JRN4_APLCA</name>
<dbReference type="InterPro" id="IPR005829">
    <property type="entry name" value="Sugar_transporter_CS"/>
</dbReference>
<feature type="transmembrane region" description="Helical" evidence="5">
    <location>
        <begin position="498"/>
        <end position="519"/>
    </location>
</feature>
<dbReference type="SUPFAM" id="SSF103473">
    <property type="entry name" value="MFS general substrate transporter"/>
    <property type="match status" value="1"/>
</dbReference>
<feature type="transmembrane region" description="Helical" evidence="5">
    <location>
        <begin position="17"/>
        <end position="37"/>
    </location>
</feature>
<gene>
    <name evidence="8" type="primary">LOC101847878</name>
</gene>
<dbReference type="Proteomes" id="UP000694888">
    <property type="component" value="Unplaced"/>
</dbReference>
<evidence type="ECO:0000259" key="6">
    <source>
        <dbReference type="PROSITE" id="PS50850"/>
    </source>
</evidence>